<reference evidence="3" key="1">
    <citation type="journal article" date="2023" name="G3 (Bethesda)">
        <title>A reference genome for the long-term kleptoplast-retaining sea slug Elysia crispata morphotype clarki.</title>
        <authorList>
            <person name="Eastman K.E."/>
            <person name="Pendleton A.L."/>
            <person name="Shaikh M.A."/>
            <person name="Suttiyut T."/>
            <person name="Ogas R."/>
            <person name="Tomko P."/>
            <person name="Gavelis G."/>
            <person name="Widhalm J.R."/>
            <person name="Wisecaver J.H."/>
        </authorList>
    </citation>
    <scope>NUCLEOTIDE SEQUENCE</scope>
    <source>
        <strain evidence="3">ECLA1</strain>
    </source>
</reference>
<name>A0AAE0XP76_9GAST</name>
<protein>
    <submittedName>
        <fullName evidence="3">Uncharacterized protein</fullName>
    </submittedName>
</protein>
<dbReference type="Proteomes" id="UP001283361">
    <property type="component" value="Unassembled WGS sequence"/>
</dbReference>
<feature type="signal peptide" evidence="2">
    <location>
        <begin position="1"/>
        <end position="28"/>
    </location>
</feature>
<evidence type="ECO:0000256" key="2">
    <source>
        <dbReference type="SAM" id="SignalP"/>
    </source>
</evidence>
<keyword evidence="2" id="KW-0732">Signal</keyword>
<dbReference type="AlphaFoldDB" id="A0AAE0XP76"/>
<dbReference type="EMBL" id="JAWDGP010007902">
    <property type="protein sequence ID" value="KAK3700852.1"/>
    <property type="molecule type" value="Genomic_DNA"/>
</dbReference>
<gene>
    <name evidence="3" type="ORF">RRG08_011605</name>
</gene>
<feature type="chain" id="PRO_5042167259" evidence="2">
    <location>
        <begin position="29"/>
        <end position="91"/>
    </location>
</feature>
<keyword evidence="4" id="KW-1185">Reference proteome</keyword>
<proteinExistence type="predicted"/>
<accession>A0AAE0XP76</accession>
<evidence type="ECO:0000313" key="4">
    <source>
        <dbReference type="Proteomes" id="UP001283361"/>
    </source>
</evidence>
<evidence type="ECO:0000313" key="3">
    <source>
        <dbReference type="EMBL" id="KAK3700852.1"/>
    </source>
</evidence>
<organism evidence="3 4">
    <name type="scientific">Elysia crispata</name>
    <name type="common">lettuce slug</name>
    <dbReference type="NCBI Taxonomy" id="231223"/>
    <lineage>
        <taxon>Eukaryota</taxon>
        <taxon>Metazoa</taxon>
        <taxon>Spiralia</taxon>
        <taxon>Lophotrochozoa</taxon>
        <taxon>Mollusca</taxon>
        <taxon>Gastropoda</taxon>
        <taxon>Heterobranchia</taxon>
        <taxon>Euthyneura</taxon>
        <taxon>Panpulmonata</taxon>
        <taxon>Sacoglossa</taxon>
        <taxon>Placobranchoidea</taxon>
        <taxon>Plakobranchidae</taxon>
        <taxon>Elysia</taxon>
    </lineage>
</organism>
<feature type="region of interest" description="Disordered" evidence="1">
    <location>
        <begin position="60"/>
        <end position="91"/>
    </location>
</feature>
<comment type="caution">
    <text evidence="3">The sequence shown here is derived from an EMBL/GenBank/DDBJ whole genome shotgun (WGS) entry which is preliminary data.</text>
</comment>
<evidence type="ECO:0000256" key="1">
    <source>
        <dbReference type="SAM" id="MobiDB-lite"/>
    </source>
</evidence>
<sequence>MYRYSIQSVLRLLLFTTCLCLGPEGILAYDDVDAYFSTRTRLIRMEKKLNILTNEMDRLTATGSQDGEETEYPHQRDGPPYSHGLTGWRRN</sequence>